<keyword evidence="2" id="KW-0732">Signal</keyword>
<evidence type="ECO:0000256" key="2">
    <source>
        <dbReference type="SAM" id="SignalP"/>
    </source>
</evidence>
<feature type="domain" description="LysM" evidence="3">
    <location>
        <begin position="159"/>
        <end position="204"/>
    </location>
</feature>
<dbReference type="AlphaFoldDB" id="A0A3D8R279"/>
<dbReference type="PROSITE" id="PS51782">
    <property type="entry name" value="LYSM"/>
    <property type="match status" value="4"/>
</dbReference>
<dbReference type="InterPro" id="IPR036779">
    <property type="entry name" value="LysM_dom_sf"/>
</dbReference>
<dbReference type="Proteomes" id="UP000256645">
    <property type="component" value="Unassembled WGS sequence"/>
</dbReference>
<evidence type="ECO:0000313" key="5">
    <source>
        <dbReference type="Proteomes" id="UP000256645"/>
    </source>
</evidence>
<dbReference type="EMBL" id="PDLM01000010">
    <property type="protein sequence ID" value="RDW68050.1"/>
    <property type="molecule type" value="Genomic_DNA"/>
</dbReference>
<name>A0A3D8R279_9HELO</name>
<feature type="chain" id="PRO_5017609690" description="LysM domain-containing protein" evidence="2">
    <location>
        <begin position="16"/>
        <end position="284"/>
    </location>
</feature>
<feature type="compositionally biased region" description="Low complexity" evidence="1">
    <location>
        <begin position="213"/>
        <end position="229"/>
    </location>
</feature>
<sequence>MQLLTTVLFAGLATASVIPHAVRQLDPCRIVANVTVAQGDTLSNIAAAKNTTLSAILQVNPTITNANLIYPGEVIAIPSPQCIGTTPSTPPATAICSASSPGTYTVVSGDTLSAIAASYAITLAALEAANPQIANFDLIQVGQSINIPACGTCSSNSNGTYAVVSGDTLSKIAAQFGLTLAALEAANSQIANFDLIQIAELINIPTCTQGSSSSSPTTTPVAAPSTCSSNSSGTYTVVSGDTLTAIAAHFGITLAALEAANPAVTNPDLIFVGQVLNVPVCAGK</sequence>
<protein>
    <recommendedName>
        <fullName evidence="3">LysM domain-containing protein</fullName>
    </recommendedName>
</protein>
<feature type="domain" description="LysM" evidence="3">
    <location>
        <begin position="102"/>
        <end position="147"/>
    </location>
</feature>
<feature type="domain" description="LysM" evidence="3">
    <location>
        <begin position="32"/>
        <end position="77"/>
    </location>
</feature>
<dbReference type="PANTHER" id="PTHR33734:SF22">
    <property type="entry name" value="MEMBRANE-BOUND LYTIC MUREIN TRANSGLYCOSYLASE D"/>
    <property type="match status" value="1"/>
</dbReference>
<feature type="domain" description="LysM" evidence="3">
    <location>
        <begin position="233"/>
        <end position="278"/>
    </location>
</feature>
<dbReference type="SMART" id="SM00257">
    <property type="entry name" value="LysM"/>
    <property type="match status" value="4"/>
</dbReference>
<evidence type="ECO:0000256" key="1">
    <source>
        <dbReference type="SAM" id="MobiDB-lite"/>
    </source>
</evidence>
<comment type="caution">
    <text evidence="4">The sequence shown here is derived from an EMBL/GenBank/DDBJ whole genome shotgun (WGS) entry which is preliminary data.</text>
</comment>
<dbReference type="STRING" id="1849047.A0A3D8R279"/>
<dbReference type="OrthoDB" id="1193027at2759"/>
<dbReference type="SUPFAM" id="SSF54106">
    <property type="entry name" value="LysM domain"/>
    <property type="match status" value="4"/>
</dbReference>
<dbReference type="Gene3D" id="3.10.350.10">
    <property type="entry name" value="LysM domain"/>
    <property type="match status" value="4"/>
</dbReference>
<dbReference type="CDD" id="cd00118">
    <property type="entry name" value="LysM"/>
    <property type="match status" value="4"/>
</dbReference>
<evidence type="ECO:0000259" key="3">
    <source>
        <dbReference type="PROSITE" id="PS51782"/>
    </source>
</evidence>
<keyword evidence="5" id="KW-1185">Reference proteome</keyword>
<dbReference type="PANTHER" id="PTHR33734">
    <property type="entry name" value="LYSM DOMAIN-CONTAINING GPI-ANCHORED PROTEIN 2"/>
    <property type="match status" value="1"/>
</dbReference>
<dbReference type="InterPro" id="IPR018392">
    <property type="entry name" value="LysM"/>
</dbReference>
<accession>A0A3D8R279</accession>
<evidence type="ECO:0000313" key="4">
    <source>
        <dbReference type="EMBL" id="RDW68050.1"/>
    </source>
</evidence>
<feature type="region of interest" description="Disordered" evidence="1">
    <location>
        <begin position="213"/>
        <end position="232"/>
    </location>
</feature>
<organism evidence="4 5">
    <name type="scientific">Coleophoma cylindrospora</name>
    <dbReference type="NCBI Taxonomy" id="1849047"/>
    <lineage>
        <taxon>Eukaryota</taxon>
        <taxon>Fungi</taxon>
        <taxon>Dikarya</taxon>
        <taxon>Ascomycota</taxon>
        <taxon>Pezizomycotina</taxon>
        <taxon>Leotiomycetes</taxon>
        <taxon>Helotiales</taxon>
        <taxon>Dermateaceae</taxon>
        <taxon>Coleophoma</taxon>
    </lineage>
</organism>
<dbReference type="Pfam" id="PF01476">
    <property type="entry name" value="LysM"/>
    <property type="match status" value="4"/>
</dbReference>
<gene>
    <name evidence="4" type="ORF">BP6252_09446</name>
</gene>
<reference evidence="4 5" key="1">
    <citation type="journal article" date="2018" name="IMA Fungus">
        <title>IMA Genome-F 9: Draft genome sequence of Annulohypoxylon stygium, Aspergillus mulundensis, Berkeleyomyces basicola (syn. Thielaviopsis basicola), Ceratocystis smalleyi, two Cercospora beticola strains, Coleophoma cylindrospora, Fusarium fracticaudum, Phialophora cf. hyalina, and Morchella septimelata.</title>
        <authorList>
            <person name="Wingfield B.D."/>
            <person name="Bills G.F."/>
            <person name="Dong Y."/>
            <person name="Huang W."/>
            <person name="Nel W.J."/>
            <person name="Swalarsk-Parry B.S."/>
            <person name="Vaghefi N."/>
            <person name="Wilken P.M."/>
            <person name="An Z."/>
            <person name="de Beer Z.W."/>
            <person name="De Vos L."/>
            <person name="Chen L."/>
            <person name="Duong T.A."/>
            <person name="Gao Y."/>
            <person name="Hammerbacher A."/>
            <person name="Kikkert J.R."/>
            <person name="Li Y."/>
            <person name="Li H."/>
            <person name="Li K."/>
            <person name="Li Q."/>
            <person name="Liu X."/>
            <person name="Ma X."/>
            <person name="Naidoo K."/>
            <person name="Pethybridge S.J."/>
            <person name="Sun J."/>
            <person name="Steenkamp E.T."/>
            <person name="van der Nest M.A."/>
            <person name="van Wyk S."/>
            <person name="Wingfield M.J."/>
            <person name="Xiong C."/>
            <person name="Yue Q."/>
            <person name="Zhang X."/>
        </authorList>
    </citation>
    <scope>NUCLEOTIDE SEQUENCE [LARGE SCALE GENOMIC DNA]</scope>
    <source>
        <strain evidence="4 5">BP6252</strain>
    </source>
</reference>
<proteinExistence type="predicted"/>
<feature type="signal peptide" evidence="2">
    <location>
        <begin position="1"/>
        <end position="15"/>
    </location>
</feature>